<organism evidence="4 5">
    <name type="scientific">Phaeobacter italicus</name>
    <dbReference type="NCBI Taxonomy" id="481446"/>
    <lineage>
        <taxon>Bacteria</taxon>
        <taxon>Pseudomonadati</taxon>
        <taxon>Pseudomonadota</taxon>
        <taxon>Alphaproteobacteria</taxon>
        <taxon>Rhodobacterales</taxon>
        <taxon>Roseobacteraceae</taxon>
        <taxon>Phaeobacter</taxon>
    </lineage>
</organism>
<keyword evidence="1 4" id="KW-0808">Transferase</keyword>
<dbReference type="Gene3D" id="3.40.50.620">
    <property type="entry name" value="HUPs"/>
    <property type="match status" value="1"/>
</dbReference>
<evidence type="ECO:0000259" key="3">
    <source>
        <dbReference type="Pfam" id="PF01467"/>
    </source>
</evidence>
<dbReference type="InterPro" id="IPR004821">
    <property type="entry name" value="Cyt_trans-like"/>
</dbReference>
<keyword evidence="5" id="KW-1185">Reference proteome</keyword>
<dbReference type="EMBL" id="CVRL01000002">
    <property type="protein sequence ID" value="CRL09326.1"/>
    <property type="molecule type" value="Genomic_DNA"/>
</dbReference>
<evidence type="ECO:0000313" key="4">
    <source>
        <dbReference type="EMBL" id="CRL09326.1"/>
    </source>
</evidence>
<sequence>MGGQISALDIIVTNIIHPKNVLTYGTYDLFHVGHARLLERASGLGDRLFVGVSSDSFNAIKGKECVIPYDDRAEIVAALRHVHHVFPENDWEQKVEDIQRYNIDVFVMGDDWAGKFDHLKAHCEVVYLPRTEGISTTSLKDRLYPLSGSSADEPRPASAKLR</sequence>
<evidence type="ECO:0000313" key="5">
    <source>
        <dbReference type="Proteomes" id="UP000043764"/>
    </source>
</evidence>
<gene>
    <name evidence="4" type="primary">tagD</name>
    <name evidence="4" type="ORF">NIT7321_00155</name>
</gene>
<dbReference type="InterPro" id="IPR014729">
    <property type="entry name" value="Rossmann-like_a/b/a_fold"/>
</dbReference>
<keyword evidence="2 4" id="KW-0548">Nucleotidyltransferase</keyword>
<dbReference type="PANTHER" id="PTHR43793">
    <property type="entry name" value="FAD SYNTHASE"/>
    <property type="match status" value="1"/>
</dbReference>
<dbReference type="AlphaFoldDB" id="A0A0H5CWR6"/>
<reference evidence="5" key="1">
    <citation type="submission" date="2015-05" db="EMBL/GenBank/DDBJ databases">
        <authorList>
            <person name="Rodrigo-Torres Lidia"/>
            <person name="Arahal R.David."/>
        </authorList>
    </citation>
    <scope>NUCLEOTIDE SEQUENCE [LARGE SCALE GENOMIC DNA]</scope>
    <source>
        <strain evidence="5">CECT 7321</strain>
    </source>
</reference>
<dbReference type="GO" id="GO:0047348">
    <property type="term" value="F:glycerol-3-phosphate cytidylyltransferase activity"/>
    <property type="evidence" value="ECO:0007669"/>
    <property type="project" value="UniProtKB-EC"/>
</dbReference>
<dbReference type="Pfam" id="PF01467">
    <property type="entry name" value="CTP_transf_like"/>
    <property type="match status" value="1"/>
</dbReference>
<protein>
    <submittedName>
        <fullName evidence="4">Glycerol-3-phosphate cytidylyltransferase</fullName>
        <ecNumber evidence="4">2.7.7.39</ecNumber>
    </submittedName>
</protein>
<proteinExistence type="predicted"/>
<evidence type="ECO:0000256" key="2">
    <source>
        <dbReference type="ARBA" id="ARBA00022695"/>
    </source>
</evidence>
<dbReference type="EC" id="2.7.7.39" evidence="4"/>
<dbReference type="Proteomes" id="UP000043764">
    <property type="component" value="Unassembled WGS sequence"/>
</dbReference>
<feature type="domain" description="Cytidyltransferase-like" evidence="3">
    <location>
        <begin position="22"/>
        <end position="141"/>
    </location>
</feature>
<name>A0A0H5CWR6_9RHOB</name>
<dbReference type="NCBIfam" id="TIGR00125">
    <property type="entry name" value="cyt_tran_rel"/>
    <property type="match status" value="1"/>
</dbReference>
<dbReference type="InterPro" id="IPR050385">
    <property type="entry name" value="Archaeal_FAD_synthase"/>
</dbReference>
<accession>A0A0H5CWR6</accession>
<evidence type="ECO:0000256" key="1">
    <source>
        <dbReference type="ARBA" id="ARBA00022679"/>
    </source>
</evidence>
<dbReference type="SUPFAM" id="SSF52374">
    <property type="entry name" value="Nucleotidylyl transferase"/>
    <property type="match status" value="1"/>
</dbReference>
<dbReference type="PANTHER" id="PTHR43793:SF1">
    <property type="entry name" value="FAD SYNTHASE"/>
    <property type="match status" value="1"/>
</dbReference>